<dbReference type="GeneID" id="110309897"/>
<dbReference type="PANTHER" id="PTHR31512:SF0">
    <property type="entry name" value="NOVEL PROTEIN-RELATED"/>
    <property type="match status" value="1"/>
</dbReference>
<protein>
    <submittedName>
        <fullName evidence="2">Uncharacterized protein LOC110309897</fullName>
    </submittedName>
</protein>
<name>A0A6P5R1F4_MUSCR</name>
<evidence type="ECO:0000313" key="2">
    <source>
        <dbReference type="RefSeq" id="XP_021038295.1"/>
    </source>
</evidence>
<evidence type="ECO:0000313" key="1">
    <source>
        <dbReference type="Proteomes" id="UP000515126"/>
    </source>
</evidence>
<dbReference type="PANTHER" id="PTHR31512">
    <property type="entry name" value="GENE 12569-RELATED"/>
    <property type="match status" value="1"/>
</dbReference>
<dbReference type="RefSeq" id="XP_021038295.1">
    <property type="nucleotide sequence ID" value="XM_021182636.1"/>
</dbReference>
<organism evidence="1 2">
    <name type="scientific">Mus caroli</name>
    <name type="common">Ryukyu mouse</name>
    <name type="synonym">Ricefield mouse</name>
    <dbReference type="NCBI Taxonomy" id="10089"/>
    <lineage>
        <taxon>Eukaryota</taxon>
        <taxon>Metazoa</taxon>
        <taxon>Chordata</taxon>
        <taxon>Craniata</taxon>
        <taxon>Vertebrata</taxon>
        <taxon>Euteleostomi</taxon>
        <taxon>Mammalia</taxon>
        <taxon>Eutheria</taxon>
        <taxon>Euarchontoglires</taxon>
        <taxon>Glires</taxon>
        <taxon>Rodentia</taxon>
        <taxon>Myomorpha</taxon>
        <taxon>Muroidea</taxon>
        <taxon>Muridae</taxon>
        <taxon>Murinae</taxon>
        <taxon>Mus</taxon>
        <taxon>Mus</taxon>
    </lineage>
</organism>
<proteinExistence type="predicted"/>
<dbReference type="KEGG" id="mcal:110309897"/>
<keyword evidence="1" id="KW-1185">Reference proteome</keyword>
<dbReference type="Proteomes" id="UP000515126">
    <property type="component" value="Chromosome 14"/>
</dbReference>
<gene>
    <name evidence="2" type="primary">LOC110309897</name>
</gene>
<dbReference type="AlphaFoldDB" id="A0A6P5R1F4"/>
<sequence>MILTDYHVLLQQEREDNQVQSVRNDQEANRLRMLRQEGQSSTGPCDSPWIEDEIKIMLEEWARVEYELGDTGNMMDEKAESLSRHLSNRGLRKSKNSCLDVMVKMKHLHTQLCKERPRAGPLYSPHRLILYGILGHPTSQRGYVQGALFDWSGYPMPSWSTQPPMLMPSPVYQPWDYGMSASSGQLPGNPLPIMSSQDSQFPRSFAWNATYPLPVKKHVIPASIPGDTNLQLLRSPPDDNSSPQ</sequence>
<accession>A0A6P5R1F4</accession>
<reference evidence="2" key="1">
    <citation type="submission" date="2025-08" db="UniProtKB">
        <authorList>
            <consortium name="RefSeq"/>
        </authorList>
    </citation>
    <scope>IDENTIFICATION</scope>
</reference>